<dbReference type="Gene3D" id="2.60.40.10">
    <property type="entry name" value="Immunoglobulins"/>
    <property type="match status" value="1"/>
</dbReference>
<dbReference type="AlphaFoldDB" id="A0A1F6A6L8"/>
<comment type="caution">
    <text evidence="2">The sequence shown here is derived from an EMBL/GenBank/DDBJ whole genome shotgun (WGS) entry which is preliminary data.</text>
</comment>
<evidence type="ECO:0000256" key="1">
    <source>
        <dbReference type="SAM" id="Phobius"/>
    </source>
</evidence>
<keyword evidence="1" id="KW-0812">Transmembrane</keyword>
<dbReference type="InterPro" id="IPR013783">
    <property type="entry name" value="Ig-like_fold"/>
</dbReference>
<keyword evidence="1" id="KW-1133">Transmembrane helix</keyword>
<reference evidence="2 3" key="1">
    <citation type="journal article" date="2016" name="Nat. Commun.">
        <title>Thousands of microbial genomes shed light on interconnected biogeochemical processes in an aquifer system.</title>
        <authorList>
            <person name="Anantharaman K."/>
            <person name="Brown C.T."/>
            <person name="Hug L.A."/>
            <person name="Sharon I."/>
            <person name="Castelle C.J."/>
            <person name="Probst A.J."/>
            <person name="Thomas B.C."/>
            <person name="Singh A."/>
            <person name="Wilkins M.J."/>
            <person name="Karaoz U."/>
            <person name="Brodie E.L."/>
            <person name="Williams K.H."/>
            <person name="Hubbard S.S."/>
            <person name="Banfield J.F."/>
        </authorList>
    </citation>
    <scope>NUCLEOTIDE SEQUENCE [LARGE SCALE GENOMIC DNA]</scope>
</reference>
<evidence type="ECO:0008006" key="4">
    <source>
        <dbReference type="Google" id="ProtNLM"/>
    </source>
</evidence>
<feature type="transmembrane region" description="Helical" evidence="1">
    <location>
        <begin position="6"/>
        <end position="26"/>
    </location>
</feature>
<evidence type="ECO:0000313" key="3">
    <source>
        <dbReference type="Proteomes" id="UP000177092"/>
    </source>
</evidence>
<gene>
    <name evidence="2" type="ORF">A3D03_06050</name>
</gene>
<dbReference type="EMBL" id="MFJN01000048">
    <property type="protein sequence ID" value="OGG20380.1"/>
    <property type="molecule type" value="Genomic_DNA"/>
</dbReference>
<keyword evidence="1" id="KW-0472">Membrane</keyword>
<name>A0A1F6A6L8_9BACT</name>
<dbReference type="Pfam" id="PF09136">
    <property type="entry name" value="Glucodextran_B"/>
    <property type="match status" value="1"/>
</dbReference>
<evidence type="ECO:0000313" key="2">
    <source>
        <dbReference type="EMBL" id="OGG20380.1"/>
    </source>
</evidence>
<organism evidence="2 3">
    <name type="scientific">Candidatus Gottesmanbacteria bacterium RIFCSPHIGHO2_02_FULL_40_13</name>
    <dbReference type="NCBI Taxonomy" id="1798384"/>
    <lineage>
        <taxon>Bacteria</taxon>
        <taxon>Candidatus Gottesmaniibacteriota</taxon>
    </lineage>
</organism>
<sequence length="145" mass="15491">MKKDTAVAIFIGFIIGGLAAFGVIYLPSLLSRVFRTNDQVTVPAPTPPVSISATALSLDITEPEDNSVILTDKTTIKGKIQPESAKLIIVDTNNESVAVSANNLGEFSEEVSLDEGINPISVSAYDDNGNRETKTVTLFYTAEKL</sequence>
<proteinExistence type="predicted"/>
<dbReference type="Proteomes" id="UP000177092">
    <property type="component" value="Unassembled WGS sequence"/>
</dbReference>
<protein>
    <recommendedName>
        <fullName evidence="4">Bacterial Ig-like domain-containing protein</fullName>
    </recommendedName>
</protein>
<accession>A0A1F6A6L8</accession>
<dbReference type="STRING" id="1798384.A3D03_06050"/>